<dbReference type="GO" id="GO:0090313">
    <property type="term" value="P:regulation of protein targeting to membrane"/>
    <property type="evidence" value="ECO:0007669"/>
    <property type="project" value="TreeGrafter"/>
</dbReference>
<dbReference type="RefSeq" id="WP_014242917.1">
    <property type="nucleotide sequence ID" value="NC_016620.1"/>
</dbReference>
<evidence type="ECO:0000256" key="1">
    <source>
        <dbReference type="SAM" id="MobiDB-lite"/>
    </source>
</evidence>
<dbReference type="PATRIC" id="fig|862908.3.peg.188"/>
<dbReference type="HOGENOM" id="CLU_368726_0_0_7"/>
<dbReference type="AlphaFoldDB" id="E1X2T3"/>
<proteinExistence type="predicted"/>
<keyword evidence="3" id="KW-1185">Reference proteome</keyword>
<dbReference type="KEGG" id="bmx:BMS_0196"/>
<protein>
    <submittedName>
        <fullName evidence="2">Exported protein</fullName>
    </submittedName>
</protein>
<organism evidence="2 3">
    <name type="scientific">Halobacteriovorax marinus (strain ATCC BAA-682 / DSM 15412 / SJ)</name>
    <name type="common">Bacteriovorax marinus</name>
    <dbReference type="NCBI Taxonomy" id="862908"/>
    <lineage>
        <taxon>Bacteria</taxon>
        <taxon>Pseudomonadati</taxon>
        <taxon>Bdellovibrionota</taxon>
        <taxon>Bacteriovoracia</taxon>
        <taxon>Bacteriovoracales</taxon>
        <taxon>Halobacteriovoraceae</taxon>
        <taxon>Halobacteriovorax</taxon>
    </lineage>
</organism>
<sequence>MKSKKLLIISSVLGLLFLGLFTGAYFYAKSLVTPKKVREISLTFLKKTFPKSKIELGKTEIDFGLSVVVNVESLSISGPSHDLASLKNLQINVPIFSILTGGGDLSVTLNSPNIHYVETKKSNNWSLALASEKAKTASQAKKQASEAANKEESSAAKLAVPTFLLNSTASLDVKNLIVHYDLKDGSKGNVNLEKVLLKKIGVQNSSAYEISSNIDYKMKTGELVKLDALLIGQFNLTEIISKQKVDTVSVLKIKNMMVPGLKNTLPEIKADIKTSVEKSGKIFIASDISFLDKNKISLEVHMNNGSVDVKKINTELFLKDLLSIADLHIASLSPKGSSIKLNGDLKLSKKGYITPNLNFSLGPELTYVDKNFTTKTTLNGSLVKKSFKAKAEAKVLDGTVIFQNVMTIDLNNPPSAKNLPVSNTLLNVQNISISEGLIQEMLYAKSAEAQAASESSSNSEASKEEPKPGVVPIIPPGSLTIKMNNVKIGQKPFNLESKLNLTPNKVELKNADFTFSNGKGASSAVVNLAKSGVNGVFDFNLSKFDLVALKPFLPKKVLSGVHGVFSGKANGKFATTSKGVSYDVLTNVSAVNGELSGVNIGDYIKPIINSIPKLGEKYAGKEIDVDGKFSSLSLNGRFKENLYAIKSSKFVDSKKYLEVTGSGNISPIATKKSTFDVNYKDLSGKISPVLKREIGTEIVPLRLVGTGFSLKPDIQYTLKKVSKTAVKVQAKKQVEKFLKKDGKKKINKLLKGLFN</sequence>
<dbReference type="STRING" id="862908.BMS_0196"/>
<accession>E1X2T3</accession>
<evidence type="ECO:0000313" key="2">
    <source>
        <dbReference type="EMBL" id="CBW25128.1"/>
    </source>
</evidence>
<dbReference type="PANTHER" id="PTHR30441:SF8">
    <property type="entry name" value="DUF748 DOMAIN-CONTAINING PROTEIN"/>
    <property type="match status" value="1"/>
</dbReference>
<name>E1X2T3_HALMS</name>
<dbReference type="InterPro" id="IPR052894">
    <property type="entry name" value="AsmA-related"/>
</dbReference>
<dbReference type="PANTHER" id="PTHR30441">
    <property type="entry name" value="DUF748 DOMAIN-CONTAINING PROTEIN"/>
    <property type="match status" value="1"/>
</dbReference>
<evidence type="ECO:0000313" key="3">
    <source>
        <dbReference type="Proteomes" id="UP000008963"/>
    </source>
</evidence>
<dbReference type="Proteomes" id="UP000008963">
    <property type="component" value="Chromosome"/>
</dbReference>
<feature type="region of interest" description="Disordered" evidence="1">
    <location>
        <begin position="453"/>
        <end position="476"/>
    </location>
</feature>
<dbReference type="OrthoDB" id="5287633at2"/>
<gene>
    <name evidence="2" type="ordered locus">BMS_0196</name>
</gene>
<dbReference type="GO" id="GO:0005886">
    <property type="term" value="C:plasma membrane"/>
    <property type="evidence" value="ECO:0007669"/>
    <property type="project" value="TreeGrafter"/>
</dbReference>
<dbReference type="EMBL" id="FQ312005">
    <property type="protein sequence ID" value="CBW25128.1"/>
    <property type="molecule type" value="Genomic_DNA"/>
</dbReference>
<reference evidence="3" key="1">
    <citation type="journal article" date="2013" name="ISME J.">
        <title>A small predatory core genome in the divergent marine Bacteriovorax marinus SJ and the terrestrial Bdellovibrio bacteriovorus.</title>
        <authorList>
            <person name="Crossman L.C."/>
            <person name="Chen H."/>
            <person name="Cerdeno-Tarraga A.M."/>
            <person name="Brooks K."/>
            <person name="Quail M.A."/>
            <person name="Pineiro S.A."/>
            <person name="Hobley L."/>
            <person name="Sockett R.E."/>
            <person name="Bentley S.D."/>
            <person name="Parkhill J."/>
            <person name="Williams H.N."/>
            <person name="Stine O.C."/>
        </authorList>
    </citation>
    <scope>NUCLEOTIDE SEQUENCE [LARGE SCALE GENOMIC DNA]</scope>
    <source>
        <strain evidence="3">ATCC BAA-682 / DSM 15412 / SJ</strain>
    </source>
</reference>